<evidence type="ECO:0000256" key="4">
    <source>
        <dbReference type="ARBA" id="ARBA00023004"/>
    </source>
</evidence>
<dbReference type="PANTHER" id="PTHR43578">
    <property type="entry name" value="NADH-QUINONE OXIDOREDUCTASE SUBUNIT F"/>
    <property type="match status" value="1"/>
</dbReference>
<dbReference type="Gene3D" id="3.10.20.600">
    <property type="match status" value="1"/>
</dbReference>
<dbReference type="Pfam" id="PF07992">
    <property type="entry name" value="Pyr_redox_2"/>
    <property type="match status" value="1"/>
</dbReference>
<dbReference type="Gene3D" id="6.10.250.1450">
    <property type="match status" value="1"/>
</dbReference>
<dbReference type="GO" id="GO:0010181">
    <property type="term" value="F:FMN binding"/>
    <property type="evidence" value="ECO:0007669"/>
    <property type="project" value="InterPro"/>
</dbReference>
<dbReference type="Gene3D" id="1.20.1440.230">
    <property type="entry name" value="NADH-ubiquinone oxidoreductase 51kDa subunit, iron-sulphur binding domain"/>
    <property type="match status" value="1"/>
</dbReference>
<proteinExistence type="inferred from homology"/>
<dbReference type="SUPFAM" id="SSF142019">
    <property type="entry name" value="Nqo1 FMN-binding domain-like"/>
    <property type="match status" value="1"/>
</dbReference>
<protein>
    <submittedName>
        <fullName evidence="7">Pyridine nucleotide-disulfide oxidoreductase</fullName>
    </submittedName>
</protein>
<dbReference type="InterPro" id="IPR019575">
    <property type="entry name" value="Nuop51_4Fe4S-bd"/>
</dbReference>
<dbReference type="Gene3D" id="3.50.50.60">
    <property type="entry name" value="FAD/NAD(P)-binding domain"/>
    <property type="match status" value="2"/>
</dbReference>
<dbReference type="GO" id="GO:0046872">
    <property type="term" value="F:metal ion binding"/>
    <property type="evidence" value="ECO:0007669"/>
    <property type="project" value="UniProtKB-KW"/>
</dbReference>
<sequence length="1048" mass="114111">MRRIETMGAMNEKSGENLTIKSAADLAAIKKEYLARRSQYKRQVLVCGGAGCISSHCQDVKDVLFEALKTYKLEDEVEVLVTGCMGTCALGPVILVQPDGVFYTKMDPEKVENVVLQHLVNDQICEEYTYFDDDMGIHVPKMENIGFFEGQIRIALRNCGQMEFSSLEAYVARDGYAALAKALHGMTQEDVVTVVKDAGLRGRGGAGFPTGVKWEAGLKAVSGDGRKFMVCNADEGDPGAFMDRSLLEGDPHSIIEGMMLGGYAIGASKGYVYVRAEYPIAVERLGNAIDQARAAGILGEHILGSNFSFDLEIRIGAGAFVCGEETSLLASIEGKRGEPRQKPPFPFEKGLFESPTIINNVETLANVAPIVLNGSQWYRQFGTEKSAGTKVFALAGDIVNAGIIEVPMGTILGDIIYKIGGGIIGGKKFKAIQSGGPSGGCLTKEHLNTPVDYESLAKLGAIMGSGGLIVMNEDTCMVDTARYFMDFICDESCGKCLPCRNGTRRMLEILERITEGKGEPGDLDLLEELAGTIQQTAMCGLGQTAPNPVLSTLKYFRDEYEAHIYDKHCSAGVCAELQTSPCRNACPANVFIPGYMSLLAAGRIDDAYRLIRQDNPFPAVCGRVCTHPCESHCRRAQVDEPLAICSLKRFIGDYALRDEYNIPLVEPLASTGKKVSVIGAGPSGLTCAYYLANLGHEVHVYESESVAGGVLYWGIPEYRLPKKVLEKEIHAIEMSGVQIHLNTRIGTDLSFDEMKEQSDAIYIAAGTQVSRVLDVPGEEQTGVESGLGFLKRVGLKRDLSVPEKLVVIGGGSTAMDVARTAVRLGSSEVTVVYRRAEKEMPAGAEEIEEAREEGVEIITMASPVEILGENGQVTGIRLVRRQETDYGRDGRRRTAHVPGSEFNLECDGVITAINQDVDHRVYKTTHVAADRSGKLEIDRFTRQTAEKGVFAGGDVSPWGANVVIQAIADGKQSAMKIDQYLGGKGQLNVGQWFEIPQIELEVSEPHNRFATRNLSPEERKDNFREVNCGYHQLDAMGESLRCLHCDRR</sequence>
<evidence type="ECO:0000259" key="6">
    <source>
        <dbReference type="SMART" id="SM00928"/>
    </source>
</evidence>
<keyword evidence="5" id="KW-0411">Iron-sulfur</keyword>
<keyword evidence="3" id="KW-0479">Metal-binding</keyword>
<dbReference type="InterPro" id="IPR037225">
    <property type="entry name" value="Nuo51_FMN-bd_sf"/>
</dbReference>
<dbReference type="Pfam" id="PF10589">
    <property type="entry name" value="NADH_4Fe-4S"/>
    <property type="match status" value="1"/>
</dbReference>
<dbReference type="SUPFAM" id="SSF140490">
    <property type="entry name" value="Nqo1C-terminal domain-like"/>
    <property type="match status" value="1"/>
</dbReference>
<dbReference type="SUPFAM" id="SSF46548">
    <property type="entry name" value="alpha-helical ferredoxin"/>
    <property type="match status" value="1"/>
</dbReference>
<evidence type="ECO:0000256" key="5">
    <source>
        <dbReference type="ARBA" id="ARBA00023014"/>
    </source>
</evidence>
<dbReference type="InterPro" id="IPR028261">
    <property type="entry name" value="DPD_II"/>
</dbReference>
<dbReference type="Pfam" id="PF14691">
    <property type="entry name" value="Fer4_20"/>
    <property type="match status" value="1"/>
</dbReference>
<dbReference type="Gene3D" id="3.40.50.11540">
    <property type="entry name" value="NADH-ubiquinone oxidoreductase 51kDa subunit"/>
    <property type="match status" value="1"/>
</dbReference>
<evidence type="ECO:0000313" key="8">
    <source>
        <dbReference type="Proteomes" id="UP000004756"/>
    </source>
</evidence>
<dbReference type="SUPFAM" id="SSF51971">
    <property type="entry name" value="Nucleotide-binding domain"/>
    <property type="match status" value="1"/>
</dbReference>
<evidence type="ECO:0000313" key="7">
    <source>
        <dbReference type="EMBL" id="EEG53054.1"/>
    </source>
</evidence>
<accession>C0D6I7</accession>
<keyword evidence="4" id="KW-0408">Iron</keyword>
<evidence type="ECO:0000256" key="1">
    <source>
        <dbReference type="ARBA" id="ARBA00007523"/>
    </source>
</evidence>
<dbReference type="GO" id="GO:0008137">
    <property type="term" value="F:NADH dehydrogenase (ubiquinone) activity"/>
    <property type="evidence" value="ECO:0007669"/>
    <property type="project" value="InterPro"/>
</dbReference>
<dbReference type="PRINTS" id="PR00419">
    <property type="entry name" value="ADXRDTASE"/>
</dbReference>
<name>C0D6I7_9FIRM</name>
<dbReference type="CDD" id="cd02980">
    <property type="entry name" value="TRX_Fd_family"/>
    <property type="match status" value="1"/>
</dbReference>
<dbReference type="SMART" id="SM00928">
    <property type="entry name" value="NADH_4Fe-4S"/>
    <property type="match status" value="1"/>
</dbReference>
<reference evidence="7 8" key="1">
    <citation type="submission" date="2009-02" db="EMBL/GenBank/DDBJ databases">
        <title>Draft genome sequence of Clostridium asparagiforme (DSM 15981).</title>
        <authorList>
            <person name="Sudarsanam P."/>
            <person name="Ley R."/>
            <person name="Guruge J."/>
            <person name="Turnbaugh P.J."/>
            <person name="Mahowald M."/>
            <person name="Liep D."/>
            <person name="Gordon J."/>
        </authorList>
    </citation>
    <scope>NUCLEOTIDE SEQUENCE [LARGE SCALE GENOMIC DNA]</scope>
    <source>
        <strain evidence="7 8">DSM 15981</strain>
    </source>
</reference>
<dbReference type="EMBL" id="ACCJ01000406">
    <property type="protein sequence ID" value="EEG53054.1"/>
    <property type="molecule type" value="Genomic_DNA"/>
</dbReference>
<dbReference type="InterPro" id="IPR001949">
    <property type="entry name" value="NADH-UbQ_OxRdtase_51kDa_CS"/>
</dbReference>
<dbReference type="AlphaFoldDB" id="C0D6I7"/>
<comment type="similarity">
    <text evidence="1">Belongs to the complex I 51 kDa subunit family.</text>
</comment>
<dbReference type="InterPro" id="IPR011538">
    <property type="entry name" value="Nuo51_FMN-bd"/>
</dbReference>
<dbReference type="InterPro" id="IPR036188">
    <property type="entry name" value="FAD/NAD-bd_sf"/>
</dbReference>
<dbReference type="GO" id="GO:0051539">
    <property type="term" value="F:4 iron, 4 sulfur cluster binding"/>
    <property type="evidence" value="ECO:0007669"/>
    <property type="project" value="UniProtKB-KW"/>
</dbReference>
<dbReference type="GO" id="GO:0016491">
    <property type="term" value="F:oxidoreductase activity"/>
    <property type="evidence" value="ECO:0007669"/>
    <property type="project" value="InterPro"/>
</dbReference>
<keyword evidence="2" id="KW-0004">4Fe-4S</keyword>
<gene>
    <name evidence="7" type="ORF">CLOSTASPAR_04884</name>
</gene>
<evidence type="ECO:0000256" key="2">
    <source>
        <dbReference type="ARBA" id="ARBA00022485"/>
    </source>
</evidence>
<evidence type="ECO:0000256" key="3">
    <source>
        <dbReference type="ARBA" id="ARBA00022723"/>
    </source>
</evidence>
<keyword evidence="8" id="KW-1185">Reference proteome</keyword>
<feature type="domain" description="NADH-ubiquinone oxidoreductase 51kDa subunit iron-sulphur binding" evidence="6">
    <location>
        <begin position="478"/>
        <end position="523"/>
    </location>
</feature>
<dbReference type="Pfam" id="PF01512">
    <property type="entry name" value="Complex1_51K"/>
    <property type="match status" value="1"/>
</dbReference>
<dbReference type="InterPro" id="IPR037207">
    <property type="entry name" value="Nuop51_4Fe4S-bd_sf"/>
</dbReference>
<dbReference type="PROSITE" id="PS00645">
    <property type="entry name" value="COMPLEX1_51K_2"/>
    <property type="match status" value="1"/>
</dbReference>
<dbReference type="FunFam" id="3.40.50.11540:FF:000001">
    <property type="entry name" value="NADH dehydrogenase [ubiquinone] flavoprotein 1, mitochondrial"/>
    <property type="match status" value="1"/>
</dbReference>
<dbReference type="HOGENOM" id="CLU_010449_0_0_9"/>
<dbReference type="Proteomes" id="UP000004756">
    <property type="component" value="Unassembled WGS sequence"/>
</dbReference>
<dbReference type="FunFam" id="1.20.1440.230:FF:000001">
    <property type="entry name" value="Mitochondrial NADH dehydrogenase flavoprotein 1"/>
    <property type="match status" value="1"/>
</dbReference>
<dbReference type="InterPro" id="IPR023753">
    <property type="entry name" value="FAD/NAD-binding_dom"/>
</dbReference>
<dbReference type="PANTHER" id="PTHR43578:SF3">
    <property type="entry name" value="NADH-QUINONE OXIDOREDUCTASE SUBUNIT F"/>
    <property type="match status" value="1"/>
</dbReference>
<dbReference type="Pfam" id="PF01257">
    <property type="entry name" value="2Fe-2S_thioredx"/>
    <property type="match status" value="1"/>
</dbReference>
<dbReference type="SUPFAM" id="SSF52833">
    <property type="entry name" value="Thioredoxin-like"/>
    <property type="match status" value="1"/>
</dbReference>
<dbReference type="InterPro" id="IPR036249">
    <property type="entry name" value="Thioredoxin-like_sf"/>
</dbReference>
<dbReference type="SUPFAM" id="SSF142984">
    <property type="entry name" value="Nqo1 middle domain-like"/>
    <property type="match status" value="1"/>
</dbReference>
<organism evidence="7 8">
    <name type="scientific">[Clostridium] asparagiforme DSM 15981</name>
    <dbReference type="NCBI Taxonomy" id="518636"/>
    <lineage>
        <taxon>Bacteria</taxon>
        <taxon>Bacillati</taxon>
        <taxon>Bacillota</taxon>
        <taxon>Clostridia</taxon>
        <taxon>Lachnospirales</taxon>
        <taxon>Lachnospiraceae</taxon>
        <taxon>Enterocloster</taxon>
    </lineage>
</organism>
<comment type="caution">
    <text evidence="7">The sequence shown here is derived from an EMBL/GenBank/DDBJ whole genome shotgun (WGS) entry which is preliminary data.</text>
</comment>
<dbReference type="Gene3D" id="3.40.30.10">
    <property type="entry name" value="Glutaredoxin"/>
    <property type="match status" value="1"/>
</dbReference>